<reference evidence="2 3" key="1">
    <citation type="journal article" date="2015" name="Genome Announc.">
        <title>Expanding the biotechnology potential of lactobacilli through comparative genomics of 213 strains and associated genera.</title>
        <authorList>
            <person name="Sun Z."/>
            <person name="Harris H.M."/>
            <person name="McCann A."/>
            <person name="Guo C."/>
            <person name="Argimon S."/>
            <person name="Zhang W."/>
            <person name="Yang X."/>
            <person name="Jeffery I.B."/>
            <person name="Cooney J.C."/>
            <person name="Kagawa T.F."/>
            <person name="Liu W."/>
            <person name="Song Y."/>
            <person name="Salvetti E."/>
            <person name="Wrobel A."/>
            <person name="Rasinkangas P."/>
            <person name="Parkhill J."/>
            <person name="Rea M.C."/>
            <person name="O'Sullivan O."/>
            <person name="Ritari J."/>
            <person name="Douillard F.P."/>
            <person name="Paul Ross R."/>
            <person name="Yang R."/>
            <person name="Briner A.E."/>
            <person name="Felis G.E."/>
            <person name="de Vos W.M."/>
            <person name="Barrangou R."/>
            <person name="Klaenhammer T.R."/>
            <person name="Caufield P.W."/>
            <person name="Cui Y."/>
            <person name="Zhang H."/>
            <person name="O'Toole P.W."/>
        </authorList>
    </citation>
    <scope>NUCLEOTIDE SEQUENCE [LARGE SCALE GENOMIC DNA]</scope>
    <source>
        <strain evidence="2 3">DSM 16698</strain>
    </source>
</reference>
<dbReference type="Proteomes" id="UP000051529">
    <property type="component" value="Unassembled WGS sequence"/>
</dbReference>
<dbReference type="InterPro" id="IPR029058">
    <property type="entry name" value="AB_hydrolase_fold"/>
</dbReference>
<dbReference type="SUPFAM" id="SSF53474">
    <property type="entry name" value="alpha/beta-Hydrolases"/>
    <property type="match status" value="1"/>
</dbReference>
<feature type="chain" id="PRO_5038377603" evidence="1">
    <location>
        <begin position="22"/>
        <end position="299"/>
    </location>
</feature>
<evidence type="ECO:0000313" key="2">
    <source>
        <dbReference type="EMBL" id="KRN89661.1"/>
    </source>
</evidence>
<gene>
    <name evidence="2" type="ORF">IV44_GL000835</name>
</gene>
<name>A0A0R2KTP1_LACAM</name>
<keyword evidence="1" id="KW-0732">Signal</keyword>
<dbReference type="RefSeq" id="WP_056985587.1">
    <property type="nucleotide sequence ID" value="NZ_JQBQ01000028.1"/>
</dbReference>
<dbReference type="EMBL" id="JQBQ01000028">
    <property type="protein sequence ID" value="KRN89661.1"/>
    <property type="molecule type" value="Genomic_DNA"/>
</dbReference>
<proteinExistence type="predicted"/>
<dbReference type="AlphaFoldDB" id="A0A0R2KTP1"/>
<protein>
    <submittedName>
        <fullName evidence="2">Esterase</fullName>
    </submittedName>
</protein>
<evidence type="ECO:0000313" key="3">
    <source>
        <dbReference type="Proteomes" id="UP000051529"/>
    </source>
</evidence>
<dbReference type="PATRIC" id="fig|695563.3.peg.886"/>
<dbReference type="PANTHER" id="PTHR48098:SF1">
    <property type="entry name" value="DIACYLGLYCEROL ACYLTRANSFERASE_MYCOLYLTRANSFERASE AG85A"/>
    <property type="match status" value="1"/>
</dbReference>
<dbReference type="Gene3D" id="3.40.50.1820">
    <property type="entry name" value="alpha/beta hydrolase"/>
    <property type="match status" value="1"/>
</dbReference>
<dbReference type="InterPro" id="IPR000801">
    <property type="entry name" value="Esterase-like"/>
</dbReference>
<dbReference type="GO" id="GO:0016747">
    <property type="term" value="F:acyltransferase activity, transferring groups other than amino-acyl groups"/>
    <property type="evidence" value="ECO:0007669"/>
    <property type="project" value="TreeGrafter"/>
</dbReference>
<organism evidence="2 3">
    <name type="scientific">Lactobacillus amylovorus subsp. animalium DSM 16698</name>
    <dbReference type="NCBI Taxonomy" id="695563"/>
    <lineage>
        <taxon>Bacteria</taxon>
        <taxon>Bacillati</taxon>
        <taxon>Bacillota</taxon>
        <taxon>Bacilli</taxon>
        <taxon>Lactobacillales</taxon>
        <taxon>Lactobacillaceae</taxon>
        <taxon>Lactobacillus</taxon>
        <taxon>Lactobacillus amylovorus subsp. animalium</taxon>
    </lineage>
</organism>
<dbReference type="Pfam" id="PF00756">
    <property type="entry name" value="Esterase"/>
    <property type="match status" value="1"/>
</dbReference>
<accession>A0A0R2KTP1</accession>
<sequence length="299" mass="33862">MKPRKWIAVVLSILFLGVGLTGCSQKKATTAAPAVTPNKSQVVTTTMYSKKLHMDWNYDVYLPAGYNPKSNKRYPVLYMLHGIYGNHRNLLERFNSQQILDGEIHRCNKKMIVVFVDGFNSFYINQKEGGMQMESAIVDDMVPTINKLYKTKTDPKNVGIGGISMGGYGAARLALKYPNIFGNAVLISPAVWYRLPNNNPIKTSQHAFQVDKNNWDWKFYDSVFPTRYIDSKSKSVKFFVESTSSDTTVPVKNVDRFVRTLKSNGISVKFVRDSGGNHNWAYWTTAAPKAYQWALDNLN</sequence>
<comment type="caution">
    <text evidence="2">The sequence shown here is derived from an EMBL/GenBank/DDBJ whole genome shotgun (WGS) entry which is preliminary data.</text>
</comment>
<dbReference type="PROSITE" id="PS51257">
    <property type="entry name" value="PROKAR_LIPOPROTEIN"/>
    <property type="match status" value="1"/>
</dbReference>
<dbReference type="InterPro" id="IPR050583">
    <property type="entry name" value="Mycobacterial_A85_antigen"/>
</dbReference>
<evidence type="ECO:0000256" key="1">
    <source>
        <dbReference type="SAM" id="SignalP"/>
    </source>
</evidence>
<dbReference type="PANTHER" id="PTHR48098">
    <property type="entry name" value="ENTEROCHELIN ESTERASE-RELATED"/>
    <property type="match status" value="1"/>
</dbReference>
<feature type="signal peptide" evidence="1">
    <location>
        <begin position="1"/>
        <end position="21"/>
    </location>
</feature>